<dbReference type="InterPro" id="IPR003115">
    <property type="entry name" value="ParB_N"/>
</dbReference>
<comment type="caution">
    <text evidence="3">The sequence shown here is derived from an EMBL/GenBank/DDBJ whole genome shotgun (WGS) entry which is preliminary data.</text>
</comment>
<dbReference type="InterPro" id="IPR011111">
    <property type="entry name" value="Plasmid_RepB"/>
</dbReference>
<dbReference type="SUPFAM" id="SSF110849">
    <property type="entry name" value="ParB/Sulfiredoxin"/>
    <property type="match status" value="1"/>
</dbReference>
<evidence type="ECO:0000313" key="4">
    <source>
        <dbReference type="Proteomes" id="UP001500975"/>
    </source>
</evidence>
<dbReference type="Pfam" id="PF07506">
    <property type="entry name" value="RepB"/>
    <property type="match status" value="1"/>
</dbReference>
<dbReference type="Gene3D" id="3.90.1530.10">
    <property type="entry name" value="Conserved hypothetical protein from pyrococcus furiosus pfu- 392566-001, ParB domain"/>
    <property type="match status" value="1"/>
</dbReference>
<name>A0ABP8IG24_9BURK</name>
<dbReference type="InterPro" id="IPR050336">
    <property type="entry name" value="Chromosome_partition/occlusion"/>
</dbReference>
<gene>
    <name evidence="3" type="ORF">GCM10023165_52880</name>
</gene>
<dbReference type="PANTHER" id="PTHR33375">
    <property type="entry name" value="CHROMOSOME-PARTITIONING PROTEIN PARB-RELATED"/>
    <property type="match status" value="1"/>
</dbReference>
<protein>
    <submittedName>
        <fullName evidence="3">Plasmid partitioning protein RepB C-terminal domain-containing protein</fullName>
    </submittedName>
</protein>
<dbReference type="SUPFAM" id="SSF109709">
    <property type="entry name" value="KorB DNA-binding domain-like"/>
    <property type="match status" value="1"/>
</dbReference>
<keyword evidence="4" id="KW-1185">Reference proteome</keyword>
<dbReference type="Proteomes" id="UP001500975">
    <property type="component" value="Unassembled WGS sequence"/>
</dbReference>
<feature type="coiled-coil region" evidence="1">
    <location>
        <begin position="218"/>
        <end position="245"/>
    </location>
</feature>
<evidence type="ECO:0000313" key="3">
    <source>
        <dbReference type="EMBL" id="GAA4358193.1"/>
    </source>
</evidence>
<evidence type="ECO:0000259" key="2">
    <source>
        <dbReference type="SMART" id="SM00470"/>
    </source>
</evidence>
<evidence type="ECO:0000256" key="1">
    <source>
        <dbReference type="SAM" id="Coils"/>
    </source>
</evidence>
<feature type="domain" description="ParB-like N-terminal" evidence="2">
    <location>
        <begin position="15"/>
        <end position="109"/>
    </location>
</feature>
<keyword evidence="1" id="KW-0175">Coiled coil</keyword>
<dbReference type="EMBL" id="BAABGJ010000081">
    <property type="protein sequence ID" value="GAA4358193.1"/>
    <property type="molecule type" value="Genomic_DNA"/>
</dbReference>
<dbReference type="SMART" id="SM00470">
    <property type="entry name" value="ParB"/>
    <property type="match status" value="1"/>
</dbReference>
<dbReference type="PANTHER" id="PTHR33375:SF1">
    <property type="entry name" value="CHROMOSOME-PARTITIONING PROTEIN PARB-RELATED"/>
    <property type="match status" value="1"/>
</dbReference>
<organism evidence="3 4">
    <name type="scientific">Variovorax defluvii</name>
    <dbReference type="NCBI Taxonomy" id="913761"/>
    <lineage>
        <taxon>Bacteria</taxon>
        <taxon>Pseudomonadati</taxon>
        <taxon>Pseudomonadota</taxon>
        <taxon>Betaproteobacteria</taxon>
        <taxon>Burkholderiales</taxon>
        <taxon>Comamonadaceae</taxon>
        <taxon>Variovorax</taxon>
    </lineage>
</organism>
<proteinExistence type="predicted"/>
<dbReference type="InterPro" id="IPR036086">
    <property type="entry name" value="ParB/Sulfiredoxin_sf"/>
</dbReference>
<sequence length="295" mass="33421">MSAVAVSLAFVAKPLMLPIDRILPSKIWPDAVFETKKFKLILASIQEVDLIEPLSVGPVDRKTGHHLLLDGHLRLLVLKQLQRIEVPCLVATDDESYTYNNRVNRLSTIQEHYMIRRALERGVPPERLASALCVDSAQLMRKANLLNGICAEAAELLKDRQFSPEVSTALRQMRPTRQIECVELMIAANTLTVPYARALLMATPSEMLTAGRRRPVDKAVSQEQVERMEHEMANLQDQYKLAEQTYGEDILNLVVARGYIGKLIDNPQVMRYLQKHHEEVLEQFQTIVQSVSMEG</sequence>
<dbReference type="Pfam" id="PF02195">
    <property type="entry name" value="ParB_N"/>
    <property type="match status" value="1"/>
</dbReference>
<reference evidence="4" key="1">
    <citation type="journal article" date="2019" name="Int. J. Syst. Evol. Microbiol.">
        <title>The Global Catalogue of Microorganisms (GCM) 10K type strain sequencing project: providing services to taxonomists for standard genome sequencing and annotation.</title>
        <authorList>
            <consortium name="The Broad Institute Genomics Platform"/>
            <consortium name="The Broad Institute Genome Sequencing Center for Infectious Disease"/>
            <person name="Wu L."/>
            <person name="Ma J."/>
        </authorList>
    </citation>
    <scope>NUCLEOTIDE SEQUENCE [LARGE SCALE GENOMIC DNA]</scope>
    <source>
        <strain evidence="4">JCM 17804</strain>
    </source>
</reference>
<accession>A0ABP8IG24</accession>